<keyword evidence="1" id="KW-0560">Oxidoreductase</keyword>
<sequence length="495" mass="55968">MKNIIIIGGGLGGLSAAISLQSKGYHVTVVDQNQHPGGKMMRVEIGGYSFDFGPNTITMPHVFQSVINDAGGDSSRYFEFERLVKHTKNVFPDGRILYQSADPEEMMNELKEIDPYGAAHYSEYLKEVEKLFTLAEKGFFYRVFGSWKDYLSPSLSYSFMKVRPFEKMDHFHRRFFRDEEVLKVFNRYATYIGSSPYECPATFSLIGHLEMKDGVYYTKGGNPRIAEGFRSFFQELGGRLRLGVRMKEIVVKGERAVGVTTEDGEFLPADDVIVNGDFITATKELIEEGDRPSHPDVKLDSYEPSISAFVILAGLRTFQESIHHHQVYFTEDYHKEFTEIFSEKKLPSDPTIYISHSAATDPSVTKGSNLFILVNAPAIELTDEEVQSYKEKIYQILEEKGLSIKESLEVEKIYTPDTIKHKFSAYKGSLYGLASHRMTEAFLRPSNVSKDIHHLFYTGGTTHPGGGSPMVTISGRNVANYILKRDRGHTSRSFS</sequence>
<evidence type="ECO:0000313" key="2">
    <source>
        <dbReference type="Proteomes" id="UP001064027"/>
    </source>
</evidence>
<name>A0ACD4C828_9BACI</name>
<dbReference type="EC" id="1.-.-.-" evidence="1"/>
<gene>
    <name evidence="1" type="primary">crtI</name>
    <name evidence="1" type="ORF">N5C46_01540</name>
</gene>
<accession>A0ACD4C828</accession>
<keyword evidence="2" id="KW-1185">Reference proteome</keyword>
<dbReference type="EMBL" id="CP104558">
    <property type="protein sequence ID" value="UXH44780.1"/>
    <property type="molecule type" value="Genomic_DNA"/>
</dbReference>
<organism evidence="1 2">
    <name type="scientific">Rossellomorea vietnamensis</name>
    <dbReference type="NCBI Taxonomy" id="218284"/>
    <lineage>
        <taxon>Bacteria</taxon>
        <taxon>Bacillati</taxon>
        <taxon>Bacillota</taxon>
        <taxon>Bacilli</taxon>
        <taxon>Bacillales</taxon>
        <taxon>Bacillaceae</taxon>
        <taxon>Rossellomorea</taxon>
    </lineage>
</organism>
<dbReference type="Proteomes" id="UP001064027">
    <property type="component" value="Chromosome"/>
</dbReference>
<protein>
    <submittedName>
        <fullName evidence="1">Phytoene desaturase family protein</fullName>
        <ecNumber evidence="1">1.-.-.-</ecNumber>
    </submittedName>
</protein>
<evidence type="ECO:0000313" key="1">
    <source>
        <dbReference type="EMBL" id="UXH44780.1"/>
    </source>
</evidence>
<proteinExistence type="predicted"/>
<reference evidence="1" key="1">
    <citation type="submission" date="2022-09" db="EMBL/GenBank/DDBJ databases">
        <title>Complete genome sequence of Rossellomorea vietnamensis strain RL-WG62, a newly isolated PGPR with the potential for plant salinity stress alleviation.</title>
        <authorList>
            <person name="Ren L."/>
            <person name="Wang G."/>
            <person name="Hu H."/>
        </authorList>
    </citation>
    <scope>NUCLEOTIDE SEQUENCE</scope>
    <source>
        <strain evidence="1">RL-WG62</strain>
    </source>
</reference>